<keyword evidence="2" id="KW-0732">Signal</keyword>
<name>A0ABR6YN62_9BURK</name>
<feature type="signal peptide" evidence="2">
    <location>
        <begin position="1"/>
        <end position="19"/>
    </location>
</feature>
<organism evidence="3 4">
    <name type="scientific">Undibacterium griseum</name>
    <dbReference type="NCBI Taxonomy" id="2762295"/>
    <lineage>
        <taxon>Bacteria</taxon>
        <taxon>Pseudomonadati</taxon>
        <taxon>Pseudomonadota</taxon>
        <taxon>Betaproteobacteria</taxon>
        <taxon>Burkholderiales</taxon>
        <taxon>Oxalobacteraceae</taxon>
        <taxon>Undibacterium</taxon>
    </lineage>
</organism>
<evidence type="ECO:0000313" key="3">
    <source>
        <dbReference type="EMBL" id="MBC3885336.1"/>
    </source>
</evidence>
<dbReference type="SMART" id="SM00671">
    <property type="entry name" value="SEL1"/>
    <property type="match status" value="1"/>
</dbReference>
<dbReference type="PANTHER" id="PTHR11102:SF160">
    <property type="entry name" value="ERAD-ASSOCIATED E3 UBIQUITIN-PROTEIN LIGASE COMPONENT HRD3"/>
    <property type="match status" value="1"/>
</dbReference>
<protein>
    <submittedName>
        <fullName evidence="3">Sel1 repeat family protein</fullName>
    </submittedName>
</protein>
<dbReference type="InterPro" id="IPR006597">
    <property type="entry name" value="Sel1-like"/>
</dbReference>
<dbReference type="SUPFAM" id="SSF81901">
    <property type="entry name" value="HCP-like"/>
    <property type="match status" value="1"/>
</dbReference>
<feature type="chain" id="PRO_5045046202" evidence="2">
    <location>
        <begin position="20"/>
        <end position="274"/>
    </location>
</feature>
<reference evidence="3 4" key="1">
    <citation type="submission" date="2020-08" db="EMBL/GenBank/DDBJ databases">
        <title>Novel species isolated from subtropical streams in China.</title>
        <authorList>
            <person name="Lu H."/>
        </authorList>
    </citation>
    <scope>NUCLEOTIDE SEQUENCE [LARGE SCALE GENOMIC DNA]</scope>
    <source>
        <strain evidence="3 4">FT31W</strain>
    </source>
</reference>
<evidence type="ECO:0000256" key="2">
    <source>
        <dbReference type="SAM" id="SignalP"/>
    </source>
</evidence>
<dbReference type="InterPro" id="IPR050767">
    <property type="entry name" value="Sel1_AlgK"/>
</dbReference>
<keyword evidence="4" id="KW-1185">Reference proteome</keyword>
<dbReference type="InterPro" id="IPR011990">
    <property type="entry name" value="TPR-like_helical_dom_sf"/>
</dbReference>
<dbReference type="RefSeq" id="WP_186862916.1">
    <property type="nucleotide sequence ID" value="NZ_JACOGC010000003.1"/>
</dbReference>
<dbReference type="Pfam" id="PF08238">
    <property type="entry name" value="Sel1"/>
    <property type="match status" value="1"/>
</dbReference>
<feature type="region of interest" description="Disordered" evidence="1">
    <location>
        <begin position="238"/>
        <end position="274"/>
    </location>
</feature>
<accession>A0ABR6YN62</accession>
<proteinExistence type="predicted"/>
<dbReference type="Proteomes" id="UP000613113">
    <property type="component" value="Unassembled WGS sequence"/>
</dbReference>
<comment type="caution">
    <text evidence="3">The sequence shown here is derived from an EMBL/GenBank/DDBJ whole genome shotgun (WGS) entry which is preliminary data.</text>
</comment>
<dbReference type="PANTHER" id="PTHR11102">
    <property type="entry name" value="SEL-1-LIKE PROTEIN"/>
    <property type="match status" value="1"/>
</dbReference>
<sequence length="274" mass="30626">MKRWISIIFLSSIAGLAFANDLTEAARLADKKDFGHAIPIYNKLAQNGNADAQEALGELYWYGDGVKRDEQIAEKYFRQSAMGGNVKGREFLKLIADRAANREKILYYTSQFDGKEVQLSAFQCGTPVIPEVSKTNEEIKKVQNEFSAWTKCYNRFAENLTNSLPAGKVIPKDIERLMNEDEMDAATERMDKAYASAASDAKNTLDEMLQRQKQWKIATEDFIVANNKAVEKKIAFQQEQDKQNQQNLMSAKTTGMGPPNMGGQTNGTPSGGKK</sequence>
<evidence type="ECO:0000256" key="1">
    <source>
        <dbReference type="SAM" id="MobiDB-lite"/>
    </source>
</evidence>
<dbReference type="Gene3D" id="1.25.40.10">
    <property type="entry name" value="Tetratricopeptide repeat domain"/>
    <property type="match status" value="1"/>
</dbReference>
<evidence type="ECO:0000313" key="4">
    <source>
        <dbReference type="Proteomes" id="UP000613113"/>
    </source>
</evidence>
<gene>
    <name evidence="3" type="ORF">H8K27_09375</name>
</gene>
<dbReference type="EMBL" id="JACOGC010000003">
    <property type="protein sequence ID" value="MBC3885336.1"/>
    <property type="molecule type" value="Genomic_DNA"/>
</dbReference>